<organism evidence="2 3">
    <name type="scientific">Streptomyces cavourensis</name>
    <dbReference type="NCBI Taxonomy" id="67258"/>
    <lineage>
        <taxon>Bacteria</taxon>
        <taxon>Bacillati</taxon>
        <taxon>Actinomycetota</taxon>
        <taxon>Actinomycetes</taxon>
        <taxon>Kitasatosporales</taxon>
        <taxon>Streptomycetaceae</taxon>
        <taxon>Streptomyces</taxon>
    </lineage>
</organism>
<evidence type="ECO:0000313" key="2">
    <source>
        <dbReference type="EMBL" id="AXI73055.1"/>
    </source>
</evidence>
<dbReference type="Proteomes" id="UP000253779">
    <property type="component" value="Chromosome"/>
</dbReference>
<evidence type="ECO:0000256" key="1">
    <source>
        <dbReference type="SAM" id="MobiDB-lite"/>
    </source>
</evidence>
<dbReference type="EMBL" id="CP030930">
    <property type="protein sequence ID" value="AXI73055.1"/>
    <property type="molecule type" value="Genomic_DNA"/>
</dbReference>
<sequence length="94" mass="8983">MGVAVPGAAGGVLGRRVRTAEGAVEGDGEAEAVGVGSGAGASDVPVAEGTGATTRGPSTVTSRSEVCGPESPYSTVSEPAPAAARHTRSPVILP</sequence>
<gene>
    <name evidence="2" type="ORF">DTW94_18660</name>
</gene>
<evidence type="ECO:0000313" key="3">
    <source>
        <dbReference type="Proteomes" id="UP000253779"/>
    </source>
</evidence>
<dbReference type="AlphaFoldDB" id="A0AAD0VFS2"/>
<accession>A0AAD0VFS2</accession>
<name>A0AAD0VFS2_9ACTN</name>
<feature type="compositionally biased region" description="Polar residues" evidence="1">
    <location>
        <begin position="51"/>
        <end position="64"/>
    </location>
</feature>
<reference evidence="2 3" key="1">
    <citation type="submission" date="2018-07" db="EMBL/GenBank/DDBJ databases">
        <title>Complete genome sequence of soil actinomycete Streptomyces cavourensis tj430.</title>
        <authorList>
            <person name="Wang P."/>
            <person name="Huang Y."/>
        </authorList>
    </citation>
    <scope>NUCLEOTIDE SEQUENCE [LARGE SCALE GENOMIC DNA]</scope>
    <source>
        <strain evidence="2 3">TJ430</strain>
    </source>
</reference>
<feature type="region of interest" description="Disordered" evidence="1">
    <location>
        <begin position="22"/>
        <end position="94"/>
    </location>
</feature>
<proteinExistence type="predicted"/>
<protein>
    <submittedName>
        <fullName evidence="2">Uncharacterized protein</fullName>
    </submittedName>
</protein>